<dbReference type="SFLD" id="SFLDG01018">
    <property type="entry name" value="Squalene/Phytoene_Synthase_Lik"/>
    <property type="match status" value="1"/>
</dbReference>
<dbReference type="SFLD" id="SFLDG01212">
    <property type="entry name" value="Phytoene_synthase_like"/>
    <property type="match status" value="1"/>
</dbReference>
<keyword evidence="1" id="KW-0808">Transferase</keyword>
<sequence>MTIEPAQPKPAPARTDDPAYFAAKAAEQASAENFPVALKMLPKAVREDLAVFYVFARYVDDIGDEYTGDRVAALGEVDADLGRLASGGTPKLDPVRGLARITADGRVPIEPFHDLVAANLMDQYKTSYATFAELVSYCRLSANPVGRVVLHLAGQATPQNVADSDAVCTGLQIVEHIQDVAEDRGNGRVYLPREDLTAFGVREDELDFPHSDEDLKALLRWEAGRAAVMLSKGVPLTRRLRGWARPAVIGYVAGGRAALSALRKIDYDVLAGAPETTKQGVVRAALGVLAGRKR</sequence>
<gene>
    <name evidence="1" type="primary">hpnC</name>
    <name evidence="1" type="ORF">KDL01_12030</name>
</gene>
<evidence type="ECO:0000313" key="1">
    <source>
        <dbReference type="EMBL" id="MBR7833998.1"/>
    </source>
</evidence>
<dbReference type="NCBIfam" id="TIGR03464">
    <property type="entry name" value="HpnC"/>
    <property type="match status" value="1"/>
</dbReference>
<dbReference type="SUPFAM" id="SSF48576">
    <property type="entry name" value="Terpenoid synthases"/>
    <property type="match status" value="1"/>
</dbReference>
<dbReference type="InterPro" id="IPR044843">
    <property type="entry name" value="Trans_IPPS_bact-type"/>
</dbReference>
<proteinExistence type="predicted"/>
<keyword evidence="2" id="KW-1185">Reference proteome</keyword>
<dbReference type="RefSeq" id="WP_212528520.1">
    <property type="nucleotide sequence ID" value="NZ_JAGSOG010000045.1"/>
</dbReference>
<dbReference type="Pfam" id="PF00494">
    <property type="entry name" value="SQS_PSY"/>
    <property type="match status" value="1"/>
</dbReference>
<dbReference type="GO" id="GO:0051996">
    <property type="term" value="F:squalene synthase [NAD(P)H] activity"/>
    <property type="evidence" value="ECO:0007669"/>
    <property type="project" value="UniProtKB-EC"/>
</dbReference>
<dbReference type="SFLD" id="SFLDS00005">
    <property type="entry name" value="Isoprenoid_Synthase_Type_I"/>
    <property type="match status" value="1"/>
</dbReference>
<accession>A0A941IRJ5</accession>
<dbReference type="EMBL" id="JAGSOG010000045">
    <property type="protein sequence ID" value="MBR7833998.1"/>
    <property type="molecule type" value="Genomic_DNA"/>
</dbReference>
<dbReference type="EC" id="2.5.1.21" evidence="1"/>
<organism evidence="1 2">
    <name type="scientific">Actinospica durhamensis</name>
    <dbReference type="NCBI Taxonomy" id="1508375"/>
    <lineage>
        <taxon>Bacteria</taxon>
        <taxon>Bacillati</taxon>
        <taxon>Actinomycetota</taxon>
        <taxon>Actinomycetes</taxon>
        <taxon>Catenulisporales</taxon>
        <taxon>Actinospicaceae</taxon>
        <taxon>Actinospica</taxon>
    </lineage>
</organism>
<protein>
    <submittedName>
        <fullName evidence="1">Squalene synthase HpnC</fullName>
        <ecNumber evidence="1">2.5.1.21</ecNumber>
    </submittedName>
</protein>
<dbReference type="PANTHER" id="PTHR31480">
    <property type="entry name" value="BIFUNCTIONAL LYCOPENE CYCLASE/PHYTOENE SYNTHASE"/>
    <property type="match status" value="1"/>
</dbReference>
<dbReference type="Gene3D" id="1.10.600.10">
    <property type="entry name" value="Farnesyl Diphosphate Synthase"/>
    <property type="match status" value="1"/>
</dbReference>
<evidence type="ECO:0000313" key="2">
    <source>
        <dbReference type="Proteomes" id="UP000675781"/>
    </source>
</evidence>
<dbReference type="Proteomes" id="UP000675781">
    <property type="component" value="Unassembled WGS sequence"/>
</dbReference>
<comment type="caution">
    <text evidence="1">The sequence shown here is derived from an EMBL/GenBank/DDBJ whole genome shotgun (WGS) entry which is preliminary data.</text>
</comment>
<dbReference type="InterPro" id="IPR002060">
    <property type="entry name" value="Squ/phyt_synthse"/>
</dbReference>
<name>A0A941IRJ5_9ACTN</name>
<dbReference type="InterPro" id="IPR008949">
    <property type="entry name" value="Isoprenoid_synthase_dom_sf"/>
</dbReference>
<dbReference type="InterPro" id="IPR017827">
    <property type="entry name" value="HSQ_synthase_HpnC"/>
</dbReference>
<dbReference type="GO" id="GO:0004311">
    <property type="term" value="F:geranylgeranyl diphosphate synthase activity"/>
    <property type="evidence" value="ECO:0007669"/>
    <property type="project" value="InterPro"/>
</dbReference>
<reference evidence="1" key="1">
    <citation type="submission" date="2021-04" db="EMBL/GenBank/DDBJ databases">
        <title>Genome based classification of Actinospica acidithermotolerans sp. nov., an actinobacterium isolated from an Indonesian hot spring.</title>
        <authorList>
            <person name="Kusuma A.B."/>
            <person name="Putra K.E."/>
            <person name="Nafisah S."/>
            <person name="Loh J."/>
            <person name="Nouioui I."/>
            <person name="Goodfellow M."/>
        </authorList>
    </citation>
    <scope>NUCLEOTIDE SEQUENCE</scope>
    <source>
        <strain evidence="1">CSCA 57</strain>
    </source>
</reference>
<dbReference type="AlphaFoldDB" id="A0A941IRJ5"/>